<dbReference type="SUPFAM" id="SSF46785">
    <property type="entry name" value="Winged helix' DNA-binding domain"/>
    <property type="match status" value="1"/>
</dbReference>
<dbReference type="PANTHER" id="PTHR11849:SF190">
    <property type="entry name" value="ETS-DOMAIN PROTEIN"/>
    <property type="match status" value="1"/>
</dbReference>
<evidence type="ECO:0000313" key="7">
    <source>
        <dbReference type="Proteomes" id="UP001286313"/>
    </source>
</evidence>
<dbReference type="InterPro" id="IPR013761">
    <property type="entry name" value="SAM/pointed_sf"/>
</dbReference>
<dbReference type="AlphaFoldDB" id="A0AAE1EX23"/>
<comment type="subcellular location">
    <subcellularLocation>
        <location evidence="3">Nucleus</location>
    </subcellularLocation>
</comment>
<feature type="region of interest" description="Disordered" evidence="4">
    <location>
        <begin position="83"/>
        <end position="102"/>
    </location>
</feature>
<dbReference type="Proteomes" id="UP001286313">
    <property type="component" value="Unassembled WGS sequence"/>
</dbReference>
<evidence type="ECO:0000256" key="1">
    <source>
        <dbReference type="ARBA" id="ARBA00005562"/>
    </source>
</evidence>
<feature type="region of interest" description="Disordered" evidence="4">
    <location>
        <begin position="289"/>
        <end position="347"/>
    </location>
</feature>
<feature type="compositionally biased region" description="Basic and acidic residues" evidence="4">
    <location>
        <begin position="318"/>
        <end position="332"/>
    </location>
</feature>
<dbReference type="SMART" id="SM00413">
    <property type="entry name" value="ETS"/>
    <property type="match status" value="1"/>
</dbReference>
<dbReference type="InterPro" id="IPR036388">
    <property type="entry name" value="WH-like_DNA-bd_sf"/>
</dbReference>
<evidence type="ECO:0000259" key="5">
    <source>
        <dbReference type="PROSITE" id="PS50061"/>
    </source>
</evidence>
<evidence type="ECO:0000313" key="6">
    <source>
        <dbReference type="EMBL" id="KAK3862937.1"/>
    </source>
</evidence>
<dbReference type="Pfam" id="PF00178">
    <property type="entry name" value="Ets"/>
    <property type="match status" value="1"/>
</dbReference>
<evidence type="ECO:0000256" key="3">
    <source>
        <dbReference type="RuleBase" id="RU004019"/>
    </source>
</evidence>
<evidence type="ECO:0000256" key="4">
    <source>
        <dbReference type="SAM" id="MobiDB-lite"/>
    </source>
</evidence>
<dbReference type="Gene3D" id="1.10.150.50">
    <property type="entry name" value="Transcription Factor, Ets-1"/>
    <property type="match status" value="1"/>
</dbReference>
<dbReference type="GO" id="GO:0000981">
    <property type="term" value="F:DNA-binding transcription factor activity, RNA polymerase II-specific"/>
    <property type="evidence" value="ECO:0007669"/>
    <property type="project" value="TreeGrafter"/>
</dbReference>
<dbReference type="InterPro" id="IPR000418">
    <property type="entry name" value="Ets_dom"/>
</dbReference>
<protein>
    <recommendedName>
        <fullName evidence="5">ETS domain-containing protein</fullName>
    </recommendedName>
</protein>
<dbReference type="SUPFAM" id="SSF47769">
    <property type="entry name" value="SAM/Pointed domain"/>
    <property type="match status" value="1"/>
</dbReference>
<dbReference type="Gene3D" id="1.10.10.10">
    <property type="entry name" value="Winged helix-like DNA-binding domain superfamily/Winged helix DNA-binding domain"/>
    <property type="match status" value="1"/>
</dbReference>
<reference evidence="6" key="1">
    <citation type="submission" date="2023-10" db="EMBL/GenBank/DDBJ databases">
        <title>Genome assemblies of two species of porcelain crab, Petrolisthes cinctipes and Petrolisthes manimaculis (Anomura: Porcellanidae).</title>
        <authorList>
            <person name="Angst P."/>
        </authorList>
    </citation>
    <scope>NUCLEOTIDE SEQUENCE</scope>
    <source>
        <strain evidence="6">PB745_01</strain>
        <tissue evidence="6">Gill</tissue>
    </source>
</reference>
<proteinExistence type="inferred from homology"/>
<organism evidence="6 7">
    <name type="scientific">Petrolisthes cinctipes</name>
    <name type="common">Flat porcelain crab</name>
    <dbReference type="NCBI Taxonomy" id="88211"/>
    <lineage>
        <taxon>Eukaryota</taxon>
        <taxon>Metazoa</taxon>
        <taxon>Ecdysozoa</taxon>
        <taxon>Arthropoda</taxon>
        <taxon>Crustacea</taxon>
        <taxon>Multicrustacea</taxon>
        <taxon>Malacostraca</taxon>
        <taxon>Eumalacostraca</taxon>
        <taxon>Eucarida</taxon>
        <taxon>Decapoda</taxon>
        <taxon>Pleocyemata</taxon>
        <taxon>Anomura</taxon>
        <taxon>Galatheoidea</taxon>
        <taxon>Porcellanidae</taxon>
        <taxon>Petrolisthes</taxon>
    </lineage>
</organism>
<dbReference type="PANTHER" id="PTHR11849">
    <property type="entry name" value="ETS"/>
    <property type="match status" value="1"/>
</dbReference>
<comment type="similarity">
    <text evidence="1 3">Belongs to the ETS family.</text>
</comment>
<feature type="region of interest" description="Disordered" evidence="4">
    <location>
        <begin position="196"/>
        <end position="215"/>
    </location>
</feature>
<name>A0AAE1EX23_PETCI</name>
<gene>
    <name evidence="6" type="ORF">Pcinc_031234</name>
</gene>
<feature type="domain" description="ETS" evidence="5">
    <location>
        <begin position="377"/>
        <end position="447"/>
    </location>
</feature>
<keyword evidence="7" id="KW-1185">Reference proteome</keyword>
<feature type="region of interest" description="Disordered" evidence="4">
    <location>
        <begin position="238"/>
        <end position="264"/>
    </location>
</feature>
<dbReference type="InterPro" id="IPR036390">
    <property type="entry name" value="WH_DNA-bd_sf"/>
</dbReference>
<comment type="caution">
    <text evidence="6">The sequence shown here is derived from an EMBL/GenBank/DDBJ whole genome shotgun (WGS) entry which is preliminary data.</text>
</comment>
<keyword evidence="3" id="KW-0539">Nucleus</keyword>
<dbReference type="EMBL" id="JAWQEG010004124">
    <property type="protein sequence ID" value="KAK3862937.1"/>
    <property type="molecule type" value="Genomic_DNA"/>
</dbReference>
<dbReference type="PRINTS" id="PR00454">
    <property type="entry name" value="ETSDOMAIN"/>
</dbReference>
<feature type="compositionally biased region" description="Gly residues" evidence="4">
    <location>
        <begin position="290"/>
        <end position="317"/>
    </location>
</feature>
<dbReference type="InterPro" id="IPR046328">
    <property type="entry name" value="ETS_fam"/>
</dbReference>
<dbReference type="PROSITE" id="PS50061">
    <property type="entry name" value="ETS_DOMAIN_3"/>
    <property type="match status" value="1"/>
</dbReference>
<keyword evidence="2 3" id="KW-0238">DNA-binding</keyword>
<evidence type="ECO:0000256" key="2">
    <source>
        <dbReference type="ARBA" id="ARBA00023125"/>
    </source>
</evidence>
<feature type="compositionally biased region" description="Gly residues" evidence="4">
    <location>
        <begin position="244"/>
        <end position="262"/>
    </location>
</feature>
<sequence length="474" mass="48854">MTNFQRVPVTSWSREDCVDWAESVCRRHNIDSNLVSVWSFRSYEGSQLATFTHAHMNGVVGSFYGHLFYTELQGCLRRDSRGGVADRDLSTPDPWDSGSSSSGLDFPEAFGGGASGSGFSLSSGNIGGASSSGFGQLVSEGRAISGANSSGFGQLVSEGRGHGGFGHLETPGNIIGSLSAFGSGFPTSGGLGVGFSEGGGGLTQPGTSGHIGVGGGLIQPQTSSAIIGGVGGGLLQPGTSSDIGVGGGGGGVVQPGTSGSGRGEFEEMMGLGESGDELDDDYWPGVLEGAFGGDVGVGGGGDGGGGDDLGGDGGGGDSRGRGGDSGRGREDAPTVEEGAEAMGGGGMRRVEVAPDLQPYMWALSPIWSQQRRRARGPICWEFLVRLLANSLTNPSLVMWEDEESGTFRLVQADTIARLWGIRVGRPNLSKNNFARALRHHYGSTLVNNPERQMVYGLGQKARAYLINIKLNPDY</sequence>
<dbReference type="GO" id="GO:0043565">
    <property type="term" value="F:sequence-specific DNA binding"/>
    <property type="evidence" value="ECO:0007669"/>
    <property type="project" value="InterPro"/>
</dbReference>
<dbReference type="GO" id="GO:0030154">
    <property type="term" value="P:cell differentiation"/>
    <property type="evidence" value="ECO:0007669"/>
    <property type="project" value="TreeGrafter"/>
</dbReference>
<dbReference type="GO" id="GO:0005634">
    <property type="term" value="C:nucleus"/>
    <property type="evidence" value="ECO:0007669"/>
    <property type="project" value="UniProtKB-SubCell"/>
</dbReference>
<accession>A0AAE1EX23</accession>